<reference evidence="1 2" key="1">
    <citation type="journal article" date="2023" name="Microbiol. Resour. Announc.">
        <title>Complete Genome Sequence of Imperialibacter roseus strain P4T.</title>
        <authorList>
            <person name="Tizabi D.R."/>
            <person name="Bachvaroff T."/>
            <person name="Hill R.T."/>
        </authorList>
    </citation>
    <scope>NUCLEOTIDE SEQUENCE [LARGE SCALE GENOMIC DNA]</scope>
    <source>
        <strain evidence="1 2">P4T</strain>
    </source>
</reference>
<evidence type="ECO:0000313" key="1">
    <source>
        <dbReference type="EMBL" id="WOK08418.1"/>
    </source>
</evidence>
<dbReference type="EMBL" id="CP136051">
    <property type="protein sequence ID" value="WOK08418.1"/>
    <property type="molecule type" value="Genomic_DNA"/>
</dbReference>
<sequence length="130" mass="14006">MMASVRHLFKKGTENTLLLLCVAAAILGFSGIEAATPTRPFTPVTSEVAYSPVSVTHRSFSYARAILDLRSSASTDFKSQRTLLNIATLLHERLASTLEQVNAQAPLVCLAAVVKKHLPPSTDEDSSIHS</sequence>
<dbReference type="Proteomes" id="UP001302349">
    <property type="component" value="Chromosome"/>
</dbReference>
<protein>
    <submittedName>
        <fullName evidence="1">Uncharacterized protein</fullName>
    </submittedName>
</protein>
<accession>A0ABZ0ITQ6</accession>
<gene>
    <name evidence="1" type="ORF">RT717_07175</name>
</gene>
<keyword evidence="2" id="KW-1185">Reference proteome</keyword>
<evidence type="ECO:0000313" key="2">
    <source>
        <dbReference type="Proteomes" id="UP001302349"/>
    </source>
</evidence>
<organism evidence="1 2">
    <name type="scientific">Imperialibacter roseus</name>
    <dbReference type="NCBI Taxonomy" id="1324217"/>
    <lineage>
        <taxon>Bacteria</taxon>
        <taxon>Pseudomonadati</taxon>
        <taxon>Bacteroidota</taxon>
        <taxon>Cytophagia</taxon>
        <taxon>Cytophagales</taxon>
        <taxon>Flammeovirgaceae</taxon>
        <taxon>Imperialibacter</taxon>
    </lineage>
</organism>
<proteinExistence type="predicted"/>
<name>A0ABZ0ITQ6_9BACT</name>
<dbReference type="RefSeq" id="WP_317491059.1">
    <property type="nucleotide sequence ID" value="NZ_CP136051.1"/>
</dbReference>